<protein>
    <submittedName>
        <fullName evidence="1 2">Uncharacterized protein</fullName>
    </submittedName>
</protein>
<reference evidence="3" key="1">
    <citation type="submission" date="2010-07" db="EMBL/GenBank/DDBJ databases">
        <title>The genome sequence of Gaeumannomyces graminis var. tritici strain R3-111a-1.</title>
        <authorList>
            <consortium name="The Broad Institute Genome Sequencing Platform"/>
            <person name="Ma L.-J."/>
            <person name="Dead R."/>
            <person name="Young S."/>
            <person name="Zeng Q."/>
            <person name="Koehrsen M."/>
            <person name="Alvarado L."/>
            <person name="Berlin A."/>
            <person name="Chapman S.B."/>
            <person name="Chen Z."/>
            <person name="Freedman E."/>
            <person name="Gellesch M."/>
            <person name="Goldberg J."/>
            <person name="Griggs A."/>
            <person name="Gujja S."/>
            <person name="Heilman E.R."/>
            <person name="Heiman D."/>
            <person name="Hepburn T."/>
            <person name="Howarth C."/>
            <person name="Jen D."/>
            <person name="Larson L."/>
            <person name="Mehta T."/>
            <person name="Neiman D."/>
            <person name="Pearson M."/>
            <person name="Roberts A."/>
            <person name="Saif S."/>
            <person name="Shea T."/>
            <person name="Shenoy N."/>
            <person name="Sisk P."/>
            <person name="Stolte C."/>
            <person name="Sykes S."/>
            <person name="Walk T."/>
            <person name="White J."/>
            <person name="Yandava C."/>
            <person name="Haas B."/>
            <person name="Nusbaum C."/>
            <person name="Birren B."/>
        </authorList>
    </citation>
    <scope>NUCLEOTIDE SEQUENCE [LARGE SCALE GENOMIC DNA]</scope>
    <source>
        <strain evidence="3">R3-111a-1</strain>
    </source>
</reference>
<dbReference type="HOGENOM" id="CLU_2606174_0_0_1"/>
<dbReference type="VEuPathDB" id="FungiDB:GGTG_08243"/>
<evidence type="ECO:0000313" key="1">
    <source>
        <dbReference type="EMBL" id="EJT74402.1"/>
    </source>
</evidence>
<keyword evidence="3" id="KW-1185">Reference proteome</keyword>
<accession>J3P407</accession>
<reference evidence="2" key="5">
    <citation type="submission" date="2018-04" db="UniProtKB">
        <authorList>
            <consortium name="EnsemblFungi"/>
        </authorList>
    </citation>
    <scope>IDENTIFICATION</scope>
    <source>
        <strain evidence="2">R3-111a-1</strain>
    </source>
</reference>
<dbReference type="EnsemblFungi" id="EJT74402">
    <property type="protein sequence ID" value="EJT74402"/>
    <property type="gene ID" value="GGTG_08243"/>
</dbReference>
<dbReference type="GeneID" id="20348701"/>
<evidence type="ECO:0000313" key="3">
    <source>
        <dbReference type="Proteomes" id="UP000006039"/>
    </source>
</evidence>
<dbReference type="EMBL" id="GL385398">
    <property type="protein sequence ID" value="EJT74402.1"/>
    <property type="molecule type" value="Genomic_DNA"/>
</dbReference>
<evidence type="ECO:0000313" key="2">
    <source>
        <dbReference type="EnsemblFungi" id="EJT74402"/>
    </source>
</evidence>
<sequence length="79" mass="8659">MVNIFSFSVKGVKPRLNLRNSNLSKPNFNNVLQIGNGDDNGNETGEISDKKLEELFVLRANGSKRVQSGGAKLILKKIS</sequence>
<reference evidence="1" key="2">
    <citation type="submission" date="2010-07" db="EMBL/GenBank/DDBJ databases">
        <authorList>
            <consortium name="The Broad Institute Genome Sequencing Platform"/>
            <consortium name="Broad Institute Genome Sequencing Center for Infectious Disease"/>
            <person name="Ma L.-J."/>
            <person name="Dead R."/>
            <person name="Young S."/>
            <person name="Zeng Q."/>
            <person name="Koehrsen M."/>
            <person name="Alvarado L."/>
            <person name="Berlin A."/>
            <person name="Chapman S.B."/>
            <person name="Chen Z."/>
            <person name="Freedman E."/>
            <person name="Gellesch M."/>
            <person name="Goldberg J."/>
            <person name="Griggs A."/>
            <person name="Gujja S."/>
            <person name="Heilman E.R."/>
            <person name="Heiman D."/>
            <person name="Hepburn T."/>
            <person name="Howarth C."/>
            <person name="Jen D."/>
            <person name="Larson L."/>
            <person name="Mehta T."/>
            <person name="Neiman D."/>
            <person name="Pearson M."/>
            <person name="Roberts A."/>
            <person name="Saif S."/>
            <person name="Shea T."/>
            <person name="Shenoy N."/>
            <person name="Sisk P."/>
            <person name="Stolte C."/>
            <person name="Sykes S."/>
            <person name="Walk T."/>
            <person name="White J."/>
            <person name="Yandava C."/>
            <person name="Haas B."/>
            <person name="Nusbaum C."/>
            <person name="Birren B."/>
        </authorList>
    </citation>
    <scope>NUCLEOTIDE SEQUENCE</scope>
    <source>
        <strain evidence="1">R3-111a-1</strain>
    </source>
</reference>
<proteinExistence type="predicted"/>
<organism evidence="1">
    <name type="scientific">Gaeumannomyces tritici (strain R3-111a-1)</name>
    <name type="common">Wheat and barley take-all root rot fungus</name>
    <name type="synonym">Gaeumannomyces graminis var. tritici</name>
    <dbReference type="NCBI Taxonomy" id="644352"/>
    <lineage>
        <taxon>Eukaryota</taxon>
        <taxon>Fungi</taxon>
        <taxon>Dikarya</taxon>
        <taxon>Ascomycota</taxon>
        <taxon>Pezizomycotina</taxon>
        <taxon>Sordariomycetes</taxon>
        <taxon>Sordariomycetidae</taxon>
        <taxon>Magnaporthales</taxon>
        <taxon>Magnaporthaceae</taxon>
        <taxon>Gaeumannomyces</taxon>
    </lineage>
</organism>
<gene>
    <name evidence="2" type="primary">20348701</name>
    <name evidence="1" type="ORF">GGTG_08243</name>
</gene>
<reference evidence="1" key="3">
    <citation type="submission" date="2010-09" db="EMBL/GenBank/DDBJ databases">
        <title>Annotation of Gaeumannomyces graminis var. tritici R3-111a-1.</title>
        <authorList>
            <consortium name="The Broad Institute Genome Sequencing Platform"/>
            <person name="Ma L.-J."/>
            <person name="Dead R."/>
            <person name="Young S.K."/>
            <person name="Zeng Q."/>
            <person name="Gargeya S."/>
            <person name="Fitzgerald M."/>
            <person name="Haas B."/>
            <person name="Abouelleil A."/>
            <person name="Alvarado L."/>
            <person name="Arachchi H.M."/>
            <person name="Berlin A."/>
            <person name="Brown A."/>
            <person name="Chapman S.B."/>
            <person name="Chen Z."/>
            <person name="Dunbar C."/>
            <person name="Freedman E."/>
            <person name="Gearin G."/>
            <person name="Gellesch M."/>
            <person name="Goldberg J."/>
            <person name="Griggs A."/>
            <person name="Gujja S."/>
            <person name="Heiman D."/>
            <person name="Howarth C."/>
            <person name="Larson L."/>
            <person name="Lui A."/>
            <person name="MacDonald P.J.P."/>
            <person name="Mehta T."/>
            <person name="Montmayeur A."/>
            <person name="Murphy C."/>
            <person name="Neiman D."/>
            <person name="Pearson M."/>
            <person name="Priest M."/>
            <person name="Roberts A."/>
            <person name="Saif S."/>
            <person name="Shea T."/>
            <person name="Shenoy N."/>
            <person name="Sisk P."/>
            <person name="Stolte C."/>
            <person name="Sykes S."/>
            <person name="Yandava C."/>
            <person name="Wortman J."/>
            <person name="Nusbaum C."/>
            <person name="Birren B."/>
        </authorList>
    </citation>
    <scope>NUCLEOTIDE SEQUENCE</scope>
    <source>
        <strain evidence="1">R3-111a-1</strain>
    </source>
</reference>
<dbReference type="Proteomes" id="UP000006039">
    <property type="component" value="Unassembled WGS sequence"/>
</dbReference>
<reference evidence="2" key="4">
    <citation type="journal article" date="2015" name="G3 (Bethesda)">
        <title>Genome sequences of three phytopathogenic species of the Magnaporthaceae family of fungi.</title>
        <authorList>
            <person name="Okagaki L.H."/>
            <person name="Nunes C.C."/>
            <person name="Sailsbery J."/>
            <person name="Clay B."/>
            <person name="Brown D."/>
            <person name="John T."/>
            <person name="Oh Y."/>
            <person name="Young N."/>
            <person name="Fitzgerald M."/>
            <person name="Haas B.J."/>
            <person name="Zeng Q."/>
            <person name="Young S."/>
            <person name="Adiconis X."/>
            <person name="Fan L."/>
            <person name="Levin J.Z."/>
            <person name="Mitchell T.K."/>
            <person name="Okubara P.A."/>
            <person name="Farman M.L."/>
            <person name="Kohn L.M."/>
            <person name="Birren B."/>
            <person name="Ma L.-J."/>
            <person name="Dean R.A."/>
        </authorList>
    </citation>
    <scope>NUCLEOTIDE SEQUENCE</scope>
    <source>
        <strain evidence="2">R3-111a-1</strain>
    </source>
</reference>
<dbReference type="AlphaFoldDB" id="J3P407"/>
<name>J3P407_GAET3</name>
<dbReference type="RefSeq" id="XP_009224346.1">
    <property type="nucleotide sequence ID" value="XM_009226082.1"/>
</dbReference>